<accession>A0A6A6JPM7</accession>
<feature type="compositionally biased region" description="Basic and acidic residues" evidence="1">
    <location>
        <begin position="71"/>
        <end position="84"/>
    </location>
</feature>
<dbReference type="RefSeq" id="XP_033655744.1">
    <property type="nucleotide sequence ID" value="XM_033797945.1"/>
</dbReference>
<name>A0A6A6JPM7_WESOR</name>
<evidence type="ECO:0000313" key="3">
    <source>
        <dbReference type="Proteomes" id="UP000800097"/>
    </source>
</evidence>
<dbReference type="Proteomes" id="UP000800097">
    <property type="component" value="Unassembled WGS sequence"/>
</dbReference>
<organism evidence="2 3">
    <name type="scientific">Westerdykella ornata</name>
    <dbReference type="NCBI Taxonomy" id="318751"/>
    <lineage>
        <taxon>Eukaryota</taxon>
        <taxon>Fungi</taxon>
        <taxon>Dikarya</taxon>
        <taxon>Ascomycota</taxon>
        <taxon>Pezizomycotina</taxon>
        <taxon>Dothideomycetes</taxon>
        <taxon>Pleosporomycetidae</taxon>
        <taxon>Pleosporales</taxon>
        <taxon>Sporormiaceae</taxon>
        <taxon>Westerdykella</taxon>
    </lineage>
</organism>
<sequence length="215" mass="24801">MQNDFTRTSSTDPAPPTYHHFSSSPPQPPQQCPPSPNMETVNLLSDLDNPKPDPESSSPERKQQPPAPSQDHQHHEHDEQDPTHPRPPSSTGTEIPTSAQQKLPSSEDDMLSDDPADMIADFDWEHLAERYHDAIRDCDARETELLQEWESLMNFFRIWAEAGHAHETDRTYHRLRTRMTYVQHAEESLEKKRQHYIQVVEAFQLALQLLQTPVL</sequence>
<protein>
    <submittedName>
        <fullName evidence="2">Uncharacterized protein</fullName>
    </submittedName>
</protein>
<feature type="region of interest" description="Disordered" evidence="1">
    <location>
        <begin position="1"/>
        <end position="115"/>
    </location>
</feature>
<feature type="compositionally biased region" description="Basic and acidic residues" evidence="1">
    <location>
        <begin position="48"/>
        <end position="63"/>
    </location>
</feature>
<dbReference type="AlphaFoldDB" id="A0A6A6JPM7"/>
<evidence type="ECO:0000313" key="2">
    <source>
        <dbReference type="EMBL" id="KAF2278205.1"/>
    </source>
</evidence>
<reference evidence="2" key="1">
    <citation type="journal article" date="2020" name="Stud. Mycol.">
        <title>101 Dothideomycetes genomes: a test case for predicting lifestyles and emergence of pathogens.</title>
        <authorList>
            <person name="Haridas S."/>
            <person name="Albert R."/>
            <person name="Binder M."/>
            <person name="Bloem J."/>
            <person name="Labutti K."/>
            <person name="Salamov A."/>
            <person name="Andreopoulos B."/>
            <person name="Baker S."/>
            <person name="Barry K."/>
            <person name="Bills G."/>
            <person name="Bluhm B."/>
            <person name="Cannon C."/>
            <person name="Castanera R."/>
            <person name="Culley D."/>
            <person name="Daum C."/>
            <person name="Ezra D."/>
            <person name="Gonzalez J."/>
            <person name="Henrissat B."/>
            <person name="Kuo A."/>
            <person name="Liang C."/>
            <person name="Lipzen A."/>
            <person name="Lutzoni F."/>
            <person name="Magnuson J."/>
            <person name="Mondo S."/>
            <person name="Nolan M."/>
            <person name="Ohm R."/>
            <person name="Pangilinan J."/>
            <person name="Park H.-J."/>
            <person name="Ramirez L."/>
            <person name="Alfaro M."/>
            <person name="Sun H."/>
            <person name="Tritt A."/>
            <person name="Yoshinaga Y."/>
            <person name="Zwiers L.-H."/>
            <person name="Turgeon B."/>
            <person name="Goodwin S."/>
            <person name="Spatafora J."/>
            <person name="Crous P."/>
            <person name="Grigoriev I."/>
        </authorList>
    </citation>
    <scope>NUCLEOTIDE SEQUENCE</scope>
    <source>
        <strain evidence="2">CBS 379.55</strain>
    </source>
</reference>
<feature type="compositionally biased region" description="Acidic residues" evidence="1">
    <location>
        <begin position="106"/>
        <end position="115"/>
    </location>
</feature>
<gene>
    <name evidence="2" type="ORF">EI97DRAFT_431473</name>
</gene>
<keyword evidence="3" id="KW-1185">Reference proteome</keyword>
<evidence type="ECO:0000256" key="1">
    <source>
        <dbReference type="SAM" id="MobiDB-lite"/>
    </source>
</evidence>
<proteinExistence type="predicted"/>
<dbReference type="EMBL" id="ML986488">
    <property type="protein sequence ID" value="KAF2278205.1"/>
    <property type="molecule type" value="Genomic_DNA"/>
</dbReference>
<feature type="compositionally biased region" description="Pro residues" evidence="1">
    <location>
        <begin position="25"/>
        <end position="36"/>
    </location>
</feature>
<feature type="compositionally biased region" description="Polar residues" evidence="1">
    <location>
        <begin position="1"/>
        <end position="12"/>
    </location>
</feature>
<dbReference type="GeneID" id="54551120"/>
<dbReference type="OrthoDB" id="5335351at2759"/>
<feature type="compositionally biased region" description="Polar residues" evidence="1">
    <location>
        <begin position="89"/>
        <end position="104"/>
    </location>
</feature>